<keyword evidence="8" id="KW-1185">Reference proteome</keyword>
<dbReference type="AlphaFoldDB" id="A0A1A9WMA8"/>
<dbReference type="GO" id="GO:0016020">
    <property type="term" value="C:membrane"/>
    <property type="evidence" value="ECO:0007669"/>
    <property type="project" value="TreeGrafter"/>
</dbReference>
<dbReference type="InterPro" id="IPR024792">
    <property type="entry name" value="RhoGDI_dom_sf"/>
</dbReference>
<dbReference type="PRINTS" id="PR00492">
    <property type="entry name" value="RHOGDI"/>
</dbReference>
<dbReference type="PANTHER" id="PTHR10980:SF3">
    <property type="entry name" value="LD16419P"/>
    <property type="match status" value="1"/>
</dbReference>
<dbReference type="PANTHER" id="PTHR10980">
    <property type="entry name" value="RHO GDP-DISSOCIATION INHIBITOR"/>
    <property type="match status" value="1"/>
</dbReference>
<accession>A0A1A9WMA8</accession>
<comment type="subcellular location">
    <subcellularLocation>
        <location evidence="1">Cytoplasm</location>
    </subcellularLocation>
</comment>
<comment type="function">
    <text evidence="4">Inhibits GDP/GTP exchange reaction of RhoB. Interacts specifically with the GDP- and GTP-bound forms of post-translationally processed Rhob and Rhog proteins, both of which show a growth-regulated expression in mammalian cells. Stimulates the release of the GDP-bound but not the GTP-bound RhoB protein. Also inhibits the GDP/GTP exchange of RhoB but shows less ability to inhibit the dissociation of prebound GTP.</text>
</comment>
<name>A0A1A9WMA8_9MUSC</name>
<dbReference type="FunFam" id="2.70.50.30:FF:000001">
    <property type="entry name" value="Rho GDP-dissociation inhibitor 1"/>
    <property type="match status" value="1"/>
</dbReference>
<evidence type="ECO:0000256" key="5">
    <source>
        <dbReference type="ARBA" id="ARBA00073845"/>
    </source>
</evidence>
<dbReference type="VEuPathDB" id="VectorBase:GBRI024825"/>
<organism evidence="7 8">
    <name type="scientific">Glossina brevipalpis</name>
    <dbReference type="NCBI Taxonomy" id="37001"/>
    <lineage>
        <taxon>Eukaryota</taxon>
        <taxon>Metazoa</taxon>
        <taxon>Ecdysozoa</taxon>
        <taxon>Arthropoda</taxon>
        <taxon>Hexapoda</taxon>
        <taxon>Insecta</taxon>
        <taxon>Pterygota</taxon>
        <taxon>Neoptera</taxon>
        <taxon>Endopterygota</taxon>
        <taxon>Diptera</taxon>
        <taxon>Brachycera</taxon>
        <taxon>Muscomorpha</taxon>
        <taxon>Hippoboscoidea</taxon>
        <taxon>Glossinidae</taxon>
        <taxon>Glossina</taxon>
    </lineage>
</organism>
<dbReference type="Proteomes" id="UP000091820">
    <property type="component" value="Unassembled WGS sequence"/>
</dbReference>
<dbReference type="GO" id="GO:0005829">
    <property type="term" value="C:cytosol"/>
    <property type="evidence" value="ECO:0007669"/>
    <property type="project" value="TreeGrafter"/>
</dbReference>
<dbReference type="GO" id="GO:0005094">
    <property type="term" value="F:Rho GDP-dissociation inhibitor activity"/>
    <property type="evidence" value="ECO:0007669"/>
    <property type="project" value="InterPro"/>
</dbReference>
<evidence type="ECO:0000313" key="8">
    <source>
        <dbReference type="Proteomes" id="UP000091820"/>
    </source>
</evidence>
<dbReference type="Gene3D" id="2.70.50.30">
    <property type="entry name" value="Coagulation Factor XIII, subunit A, domain 1"/>
    <property type="match status" value="1"/>
</dbReference>
<evidence type="ECO:0000256" key="1">
    <source>
        <dbReference type="ARBA" id="ARBA00004496"/>
    </source>
</evidence>
<comment type="similarity">
    <text evidence="2">Belongs to the Rho GDI family.</text>
</comment>
<dbReference type="GO" id="GO:0007266">
    <property type="term" value="P:Rho protein signal transduction"/>
    <property type="evidence" value="ECO:0007669"/>
    <property type="project" value="InterPro"/>
</dbReference>
<dbReference type="SUPFAM" id="SSF81296">
    <property type="entry name" value="E set domains"/>
    <property type="match status" value="1"/>
</dbReference>
<dbReference type="InterPro" id="IPR014756">
    <property type="entry name" value="Ig_E-set"/>
</dbReference>
<evidence type="ECO:0000256" key="2">
    <source>
        <dbReference type="ARBA" id="ARBA00009758"/>
    </source>
</evidence>
<evidence type="ECO:0000256" key="4">
    <source>
        <dbReference type="ARBA" id="ARBA00053735"/>
    </source>
</evidence>
<dbReference type="InterPro" id="IPR000406">
    <property type="entry name" value="Rho_GDI"/>
</dbReference>
<evidence type="ECO:0000256" key="6">
    <source>
        <dbReference type="ARBA" id="ARBA00080671"/>
    </source>
</evidence>
<protein>
    <recommendedName>
        <fullName evidence="5">Rho GDP-dissociation inhibitor 3</fullName>
    </recommendedName>
    <alternativeName>
        <fullName evidence="6">Rho-GDI gamma</fullName>
    </alternativeName>
</protein>
<proteinExistence type="inferred from homology"/>
<reference evidence="8" key="1">
    <citation type="submission" date="2014-03" db="EMBL/GenBank/DDBJ databases">
        <authorList>
            <person name="Aksoy S."/>
            <person name="Warren W."/>
            <person name="Wilson R.K."/>
        </authorList>
    </citation>
    <scope>NUCLEOTIDE SEQUENCE [LARGE SCALE GENOMIC DNA]</scope>
    <source>
        <strain evidence="8">IAEA</strain>
    </source>
</reference>
<reference evidence="7" key="2">
    <citation type="submission" date="2020-05" db="UniProtKB">
        <authorList>
            <consortium name="EnsemblMetazoa"/>
        </authorList>
    </citation>
    <scope>IDENTIFICATION</scope>
    <source>
        <strain evidence="7">IAEA</strain>
    </source>
</reference>
<evidence type="ECO:0000256" key="3">
    <source>
        <dbReference type="ARBA" id="ARBA00022490"/>
    </source>
</evidence>
<dbReference type="EnsemblMetazoa" id="GBRI024825-RA">
    <property type="protein sequence ID" value="GBRI024825-PA"/>
    <property type="gene ID" value="GBRI024825"/>
</dbReference>
<dbReference type="Pfam" id="PF02115">
    <property type="entry name" value="Rho_GDI"/>
    <property type="match status" value="1"/>
</dbReference>
<dbReference type="STRING" id="37001.A0A1A9WMA8"/>
<keyword evidence="3" id="KW-0963">Cytoplasm</keyword>
<sequence length="200" mass="23110">MNDIELYETEKDLQGFKYQPPSEKTIEEIITADKEDESLQLYKQALLGATGATQGDNIVVNANNLGKVLIKKIALIVEGRKDIELDLTENISQFKKQIFVVKEGIEYKVRIDFFVQREIVLGLKFVQKSYRSCSPVAQTTWMVGSYPPKKEMYCYISPSEEAPSGLMARGIYSMSSFFIDDDKYLYLKWDWTLKVQEDWE</sequence>
<evidence type="ECO:0000313" key="7">
    <source>
        <dbReference type="EnsemblMetazoa" id="GBRI024825-PA"/>
    </source>
</evidence>